<gene>
    <name evidence="2" type="ORF">ACPOL_6635</name>
</gene>
<dbReference type="OrthoDB" id="9783154at2"/>
<dbReference type="InterPro" id="IPR000421">
    <property type="entry name" value="FA58C"/>
</dbReference>
<dbReference type="RefSeq" id="WP_114210445.1">
    <property type="nucleotide sequence ID" value="NZ_CP030840.1"/>
</dbReference>
<evidence type="ECO:0000313" key="2">
    <source>
        <dbReference type="EMBL" id="AXC15847.1"/>
    </source>
</evidence>
<dbReference type="AlphaFoldDB" id="A0A2Z5GAF2"/>
<dbReference type="InterPro" id="IPR059177">
    <property type="entry name" value="GH29D-like_dom"/>
</dbReference>
<dbReference type="Gene3D" id="2.60.120.260">
    <property type="entry name" value="Galactose-binding domain-like"/>
    <property type="match status" value="2"/>
</dbReference>
<dbReference type="EMBL" id="CP030840">
    <property type="protein sequence ID" value="AXC15847.1"/>
    <property type="molecule type" value="Genomic_DNA"/>
</dbReference>
<proteinExistence type="predicted"/>
<evidence type="ECO:0000259" key="1">
    <source>
        <dbReference type="PROSITE" id="PS50022"/>
    </source>
</evidence>
<protein>
    <submittedName>
        <fullName evidence="2">Alpha-L-fucosidase</fullName>
    </submittedName>
</protein>
<dbReference type="PROSITE" id="PS50022">
    <property type="entry name" value="FA58C_3"/>
    <property type="match status" value="1"/>
</dbReference>
<dbReference type="Proteomes" id="UP000253606">
    <property type="component" value="Chromosome"/>
</dbReference>
<accession>A0A2Z5GAF2</accession>
<sequence>MDEQTTIGHKRLLRWDTPVTTDRVRVRITGSRLEPTLAELGLFKQASYVGAPVISNRSPEGFVSISSPQNLPVVYTLDGTIPTAKSHLYTASIPLSRGGTVQAACLTSQGTVGMVASRRFAGLAANGWKVVGTNSSAQNAIDGSPETFWMSSKSSETPPQITIDMGSVQNIAGFAYLPHTGTHIGLISKYRFETSTDGQRWTTDVSDGRFDNIQNNPELQEVKFAPVKARFFRLTVNEDVGKSGTMSIAEISVLPDAATY</sequence>
<dbReference type="KEGG" id="abas:ACPOL_6635"/>
<dbReference type="Pfam" id="PF00754">
    <property type="entry name" value="F5_F8_type_C"/>
    <property type="match status" value="1"/>
</dbReference>
<evidence type="ECO:0000313" key="3">
    <source>
        <dbReference type="Proteomes" id="UP000253606"/>
    </source>
</evidence>
<reference evidence="2 3" key="1">
    <citation type="journal article" date="2018" name="Front. Microbiol.">
        <title>Hydrolytic Capabilities as a Key to Environmental Success: Chitinolytic and Cellulolytic Acidobacteria From Acidic Sub-arctic Soils and Boreal Peatlands.</title>
        <authorList>
            <person name="Belova S.E."/>
            <person name="Ravin N.V."/>
            <person name="Pankratov T.A."/>
            <person name="Rakitin A.L."/>
            <person name="Ivanova A.A."/>
            <person name="Beletsky A.V."/>
            <person name="Mardanov A.V."/>
            <person name="Sinninghe Damste J.S."/>
            <person name="Dedysh S.N."/>
        </authorList>
    </citation>
    <scope>NUCLEOTIDE SEQUENCE [LARGE SCALE GENOMIC DNA]</scope>
    <source>
        <strain evidence="2 3">SBC82</strain>
    </source>
</reference>
<dbReference type="Pfam" id="PF13290">
    <property type="entry name" value="CHB_HEX_C_1"/>
    <property type="match status" value="1"/>
</dbReference>
<feature type="domain" description="F5/8 type C" evidence="1">
    <location>
        <begin position="105"/>
        <end position="256"/>
    </location>
</feature>
<dbReference type="InterPro" id="IPR008979">
    <property type="entry name" value="Galactose-bd-like_sf"/>
</dbReference>
<dbReference type="SUPFAM" id="SSF49785">
    <property type="entry name" value="Galactose-binding domain-like"/>
    <property type="match status" value="1"/>
</dbReference>
<keyword evidence="3" id="KW-1185">Reference proteome</keyword>
<name>A0A2Z5GAF2_9BACT</name>
<organism evidence="2 3">
    <name type="scientific">Acidisarcina polymorpha</name>
    <dbReference type="NCBI Taxonomy" id="2211140"/>
    <lineage>
        <taxon>Bacteria</taxon>
        <taxon>Pseudomonadati</taxon>
        <taxon>Acidobacteriota</taxon>
        <taxon>Terriglobia</taxon>
        <taxon>Terriglobales</taxon>
        <taxon>Acidobacteriaceae</taxon>
        <taxon>Acidisarcina</taxon>
    </lineage>
</organism>